<dbReference type="InterPro" id="IPR016162">
    <property type="entry name" value="Ald_DH_N"/>
</dbReference>
<gene>
    <name evidence="8" type="primary">ALDH16A1</name>
</gene>
<dbReference type="InterPro" id="IPR016161">
    <property type="entry name" value="Ald_DH/histidinol_DH"/>
</dbReference>
<protein>
    <submittedName>
        <fullName evidence="8">Aldehyde dehydrogenase family 16 member A1</fullName>
    </submittedName>
</protein>
<dbReference type="FunCoup" id="A0A6P8SNX1">
    <property type="interactions" value="262"/>
</dbReference>
<feature type="compositionally biased region" description="Polar residues" evidence="5">
    <location>
        <begin position="37"/>
        <end position="56"/>
    </location>
</feature>
<evidence type="ECO:0000256" key="4">
    <source>
        <dbReference type="RuleBase" id="RU003345"/>
    </source>
</evidence>
<evidence type="ECO:0000313" key="7">
    <source>
        <dbReference type="Proteomes" id="UP000515159"/>
    </source>
</evidence>
<dbReference type="Proteomes" id="UP000515159">
    <property type="component" value="Chromosome 10"/>
</dbReference>
<evidence type="ECO:0000313" key="8">
    <source>
        <dbReference type="RefSeq" id="XP_033816681.1"/>
    </source>
</evidence>
<feature type="domain" description="Aldehyde dehydrogenase" evidence="6">
    <location>
        <begin position="668"/>
        <end position="895"/>
    </location>
</feature>
<dbReference type="KEGG" id="gsh:117367818"/>
<feature type="domain" description="Aldehyde dehydrogenase" evidence="6">
    <location>
        <begin position="151"/>
        <end position="595"/>
    </location>
</feature>
<dbReference type="Gene3D" id="3.40.605.10">
    <property type="entry name" value="Aldehyde Dehydrogenase, Chain A, domain 1"/>
    <property type="match status" value="2"/>
</dbReference>
<accession>A0A6P8SNX1</accession>
<dbReference type="OrthoDB" id="310895at2759"/>
<dbReference type="PROSITE" id="PS00687">
    <property type="entry name" value="ALDEHYDE_DEHYDR_GLU"/>
    <property type="match status" value="1"/>
</dbReference>
<dbReference type="InterPro" id="IPR016163">
    <property type="entry name" value="Ald_DH_C"/>
</dbReference>
<dbReference type="RefSeq" id="XP_033816681.1">
    <property type="nucleotide sequence ID" value="XM_033960790.1"/>
</dbReference>
<comment type="similarity">
    <text evidence="1 4">Belongs to the aldehyde dehydrogenase family.</text>
</comment>
<dbReference type="CDD" id="cd07111">
    <property type="entry name" value="ALDH_F16"/>
    <property type="match status" value="1"/>
</dbReference>
<sequence length="930" mass="101731">MAIRSRELGAVSPFLLCRNPLPALLQHEDLPHRAPSNDAQHAKTPQGSVTSTSSAPRSLLTFFRRKRALCSLDGRRETLTEERKEEETEARARDPPSPPPPMAASAAAGAPSVRDIFASMEYGPAPETAGLAQAWLDAHGRSLGHFVDGRWLKPEGRLTYTTKNPATGESLATTLQGEDEDVETAVQAASKAFKSWSQLSCHVRARYLYSVARTVQKHQRLLSVLESLDNGKPIRESRDCDVPLVVRHFYHHAGWAQLRDVEMRDWKPLGVVAAIVPWNFPLMLLTWKICPALAMGNTVVLKPATYTRLTALLLAEICTEAGLPPGVFNVVTGSGAFGSKLAMHPGVDKVAFTGSTEVGRTLRKATAGTGKKLSLELGGKSPFLVFDTADLDSAVEGLVDAIWFNQGQVCSAGSRLLVQESIASDLINKLKQRMGHLRLGDSLDKAVDMGALVDESQQKTITEFVEEARAEGAEIFQASDPLPRKGLFYPPTLITGVDSTSRCVREEIFGPVLVAMSFRTSKEAIALANNTPYGLAASIWTENLPLALEVALSLKVGTVWVNGHNMFDAAAGFGGYKESGFGRDGGKEGLFEYVRPVWEDPPHPNPGDINYKTFAASYGVQLPPVPGQKEVSQALVHVQEAEVPSVNRTYKLYYGGVQKRPDAMYSRPIYNPSGKVMAYVADGNRKDVRNAVEAAHKAALGWGKRAAHNRAQIVYYMAENLELRREEVAQRLSSLTGTPRPEALREVDASIQRLFHWGAYCDKYGGTVQETLLYGATVLIREPLGVVAIACPDESPLLSFVSLFAPAVVRGNAVVVIPSERYPLPALDFYQVFDTSDLPGGVVNILTGARDHLTKSLVEHQDVQAVWYFGSEQGCKFVEWSSADNVKQTWVNYGATRDWADVQQGAGEEFLYHSTQCKNIWIPMGEIFAN</sequence>
<organism evidence="7 8">
    <name type="scientific">Geotrypetes seraphini</name>
    <name type="common">Gaboon caecilian</name>
    <name type="synonym">Caecilia seraphini</name>
    <dbReference type="NCBI Taxonomy" id="260995"/>
    <lineage>
        <taxon>Eukaryota</taxon>
        <taxon>Metazoa</taxon>
        <taxon>Chordata</taxon>
        <taxon>Craniata</taxon>
        <taxon>Vertebrata</taxon>
        <taxon>Euteleostomi</taxon>
        <taxon>Amphibia</taxon>
        <taxon>Gymnophiona</taxon>
        <taxon>Geotrypetes</taxon>
    </lineage>
</organism>
<dbReference type="FunFam" id="3.40.605.10:FF:000007">
    <property type="entry name" value="NAD/NADP-dependent betaine aldehyde dehydrogenase"/>
    <property type="match status" value="1"/>
</dbReference>
<feature type="active site" evidence="3">
    <location>
        <position position="376"/>
    </location>
</feature>
<name>A0A6P8SNX1_GEOSA</name>
<dbReference type="InterPro" id="IPR015590">
    <property type="entry name" value="Aldehyde_DH_dom"/>
</dbReference>
<keyword evidence="7" id="KW-1185">Reference proteome</keyword>
<dbReference type="SUPFAM" id="SSF53720">
    <property type="entry name" value="ALDH-like"/>
    <property type="match status" value="2"/>
</dbReference>
<evidence type="ECO:0000256" key="2">
    <source>
        <dbReference type="ARBA" id="ARBA00023002"/>
    </source>
</evidence>
<evidence type="ECO:0000256" key="3">
    <source>
        <dbReference type="PROSITE-ProRule" id="PRU10007"/>
    </source>
</evidence>
<dbReference type="Gene3D" id="3.40.309.10">
    <property type="entry name" value="Aldehyde Dehydrogenase, Chain A, domain 2"/>
    <property type="match status" value="1"/>
</dbReference>
<dbReference type="FunFam" id="3.40.309.10:FF:000012">
    <property type="entry name" value="Betaine aldehyde dehydrogenase"/>
    <property type="match status" value="1"/>
</dbReference>
<evidence type="ECO:0000259" key="6">
    <source>
        <dbReference type="Pfam" id="PF00171"/>
    </source>
</evidence>
<feature type="region of interest" description="Disordered" evidence="5">
    <location>
        <begin position="74"/>
        <end position="110"/>
    </location>
</feature>
<dbReference type="InParanoid" id="A0A6P8SNX1"/>
<dbReference type="PANTHER" id="PTHR11699">
    <property type="entry name" value="ALDEHYDE DEHYDROGENASE-RELATED"/>
    <property type="match status" value="1"/>
</dbReference>
<feature type="region of interest" description="Disordered" evidence="5">
    <location>
        <begin position="31"/>
        <end position="56"/>
    </location>
</feature>
<dbReference type="AlphaFoldDB" id="A0A6P8SNX1"/>
<dbReference type="GeneID" id="117367818"/>
<proteinExistence type="inferred from homology"/>
<dbReference type="CTD" id="126133"/>
<feature type="compositionally biased region" description="Basic and acidic residues" evidence="5">
    <location>
        <begin position="74"/>
        <end position="94"/>
    </location>
</feature>
<keyword evidence="2 4" id="KW-0560">Oxidoreductase</keyword>
<reference evidence="8" key="1">
    <citation type="submission" date="2025-08" db="UniProtKB">
        <authorList>
            <consortium name="RefSeq"/>
        </authorList>
    </citation>
    <scope>IDENTIFICATION</scope>
</reference>
<evidence type="ECO:0000256" key="5">
    <source>
        <dbReference type="SAM" id="MobiDB-lite"/>
    </source>
</evidence>
<dbReference type="GO" id="GO:0016620">
    <property type="term" value="F:oxidoreductase activity, acting on the aldehyde or oxo group of donors, NAD or NADP as acceptor"/>
    <property type="evidence" value="ECO:0007669"/>
    <property type="project" value="InterPro"/>
</dbReference>
<dbReference type="InterPro" id="IPR029510">
    <property type="entry name" value="Ald_DH_CS_GLU"/>
</dbReference>
<evidence type="ECO:0000256" key="1">
    <source>
        <dbReference type="ARBA" id="ARBA00009986"/>
    </source>
</evidence>
<dbReference type="Pfam" id="PF00171">
    <property type="entry name" value="Aldedh"/>
    <property type="match status" value="2"/>
</dbReference>